<accession>A0A5N7D0R6</accession>
<dbReference type="GeneID" id="43667765"/>
<sequence>MSGRDLVGWKWQMNLALKLVKNEVVRVGTRGRRIFFILLFFPLTFCFLGPPSITPQKPIADGREIHTITTRLAV</sequence>
<protein>
    <submittedName>
        <fullName evidence="1">Uncharacterized protein</fullName>
    </submittedName>
</protein>
<dbReference type="EMBL" id="ML736822">
    <property type="protein sequence ID" value="KAE8400011.1"/>
    <property type="molecule type" value="Genomic_DNA"/>
</dbReference>
<dbReference type="RefSeq" id="XP_031937330.1">
    <property type="nucleotide sequence ID" value="XM_032083074.1"/>
</dbReference>
<dbReference type="Proteomes" id="UP000325579">
    <property type="component" value="Unassembled WGS sequence"/>
</dbReference>
<proteinExistence type="predicted"/>
<gene>
    <name evidence="1" type="ORF">BDV37DRAFT_258676</name>
</gene>
<name>A0A5N6HJY1_9EURO</name>
<accession>A0A5N6HJY1</accession>
<evidence type="ECO:0000313" key="2">
    <source>
        <dbReference type="Proteomes" id="UP000325579"/>
    </source>
</evidence>
<organism evidence="1 2">
    <name type="scientific">Aspergillus pseudonomiae</name>
    <dbReference type="NCBI Taxonomy" id="1506151"/>
    <lineage>
        <taxon>Eukaryota</taxon>
        <taxon>Fungi</taxon>
        <taxon>Dikarya</taxon>
        <taxon>Ascomycota</taxon>
        <taxon>Pezizomycotina</taxon>
        <taxon>Eurotiomycetes</taxon>
        <taxon>Eurotiomycetidae</taxon>
        <taxon>Eurotiales</taxon>
        <taxon>Aspergillaceae</taxon>
        <taxon>Aspergillus</taxon>
        <taxon>Aspergillus subgen. Circumdati</taxon>
    </lineage>
</organism>
<reference evidence="1 2" key="1">
    <citation type="submission" date="2019-04" db="EMBL/GenBank/DDBJ databases">
        <authorList>
            <consortium name="DOE Joint Genome Institute"/>
            <person name="Mondo S."/>
            <person name="Kjaerbolling I."/>
            <person name="Vesth T."/>
            <person name="Frisvad J.C."/>
            <person name="Nybo J.L."/>
            <person name="Theobald S."/>
            <person name="Kildgaard S."/>
            <person name="Isbrandt T."/>
            <person name="Kuo A."/>
            <person name="Sato A."/>
            <person name="Lyhne E.K."/>
            <person name="Kogle M.E."/>
            <person name="Wiebenga A."/>
            <person name="Kun R.S."/>
            <person name="Lubbers R.J."/>
            <person name="Makela M.R."/>
            <person name="Barry K."/>
            <person name="Chovatia M."/>
            <person name="Clum A."/>
            <person name="Daum C."/>
            <person name="Haridas S."/>
            <person name="He G."/>
            <person name="LaButti K."/>
            <person name="Lipzen A."/>
            <person name="Riley R."/>
            <person name="Salamov A."/>
            <person name="Simmons B.A."/>
            <person name="Magnuson J.K."/>
            <person name="Henrissat B."/>
            <person name="Mortensen U.H."/>
            <person name="Larsen T.O."/>
            <person name="Devries R.P."/>
            <person name="Grigoriev I.V."/>
            <person name="Machida M."/>
            <person name="Baker S.E."/>
            <person name="Andersen M.R."/>
            <person name="Cantor M.N."/>
            <person name="Hua S.X."/>
        </authorList>
    </citation>
    <scope>NUCLEOTIDE SEQUENCE [LARGE SCALE GENOMIC DNA]</scope>
    <source>
        <strain evidence="1 2">CBS 119388</strain>
    </source>
</reference>
<evidence type="ECO:0000313" key="1">
    <source>
        <dbReference type="EMBL" id="KAE8400011.1"/>
    </source>
</evidence>
<keyword evidence="2" id="KW-1185">Reference proteome</keyword>
<dbReference type="AlphaFoldDB" id="A0A5N6HJY1"/>